<proteinExistence type="predicted"/>
<evidence type="ECO:0000256" key="4">
    <source>
        <dbReference type="ARBA" id="ARBA00023040"/>
    </source>
</evidence>
<evidence type="ECO:0000313" key="10">
    <source>
        <dbReference type="EMBL" id="CAG2201671.1"/>
    </source>
</evidence>
<feature type="transmembrane region" description="Helical" evidence="8">
    <location>
        <begin position="30"/>
        <end position="58"/>
    </location>
</feature>
<dbReference type="OrthoDB" id="9946013at2759"/>
<keyword evidence="2 8" id="KW-0812">Transmembrane</keyword>
<feature type="transmembrane region" description="Helical" evidence="8">
    <location>
        <begin position="181"/>
        <end position="202"/>
    </location>
</feature>
<reference evidence="10" key="1">
    <citation type="submission" date="2021-03" db="EMBL/GenBank/DDBJ databases">
        <authorList>
            <person name="Bekaert M."/>
        </authorList>
    </citation>
    <scope>NUCLEOTIDE SEQUENCE</scope>
</reference>
<evidence type="ECO:0000313" key="11">
    <source>
        <dbReference type="Proteomes" id="UP000683360"/>
    </source>
</evidence>
<dbReference type="PANTHER" id="PTHR24235">
    <property type="entry name" value="NEUROPEPTIDE Y RECEPTOR"/>
    <property type="match status" value="1"/>
</dbReference>
<feature type="domain" description="G-protein coupled receptors family 1 profile" evidence="9">
    <location>
        <begin position="1"/>
        <end position="234"/>
    </location>
</feature>
<dbReference type="InterPro" id="IPR000276">
    <property type="entry name" value="GPCR_Rhodpsn"/>
</dbReference>
<evidence type="ECO:0000256" key="2">
    <source>
        <dbReference type="ARBA" id="ARBA00022692"/>
    </source>
</evidence>
<evidence type="ECO:0000256" key="7">
    <source>
        <dbReference type="ARBA" id="ARBA00023224"/>
    </source>
</evidence>
<evidence type="ECO:0000256" key="6">
    <source>
        <dbReference type="ARBA" id="ARBA00023170"/>
    </source>
</evidence>
<keyword evidence="7" id="KW-0807">Transducer</keyword>
<dbReference type="GO" id="GO:0042923">
    <property type="term" value="F:neuropeptide binding"/>
    <property type="evidence" value="ECO:0007669"/>
    <property type="project" value="TreeGrafter"/>
</dbReference>
<evidence type="ECO:0000259" key="9">
    <source>
        <dbReference type="PROSITE" id="PS50262"/>
    </source>
</evidence>
<dbReference type="Proteomes" id="UP000683360">
    <property type="component" value="Unassembled WGS sequence"/>
</dbReference>
<feature type="transmembrane region" description="Helical" evidence="8">
    <location>
        <begin position="132"/>
        <end position="155"/>
    </location>
</feature>
<gene>
    <name evidence="10" type="ORF">MEDL_16317</name>
</gene>
<comment type="caution">
    <text evidence="10">The sequence shown here is derived from an EMBL/GenBank/DDBJ whole genome shotgun (WGS) entry which is preliminary data.</text>
</comment>
<keyword evidence="6" id="KW-0675">Receptor</keyword>
<dbReference type="EMBL" id="CAJPWZ010000863">
    <property type="protein sequence ID" value="CAG2201671.1"/>
    <property type="molecule type" value="Genomic_DNA"/>
</dbReference>
<dbReference type="PANTHER" id="PTHR24235:SF29">
    <property type="entry name" value="GH23382P"/>
    <property type="match status" value="1"/>
</dbReference>
<keyword evidence="4" id="KW-0297">G-protein coupled receptor</keyword>
<dbReference type="GO" id="GO:0008188">
    <property type="term" value="F:neuropeptide receptor activity"/>
    <property type="evidence" value="ECO:0007669"/>
    <property type="project" value="TreeGrafter"/>
</dbReference>
<protein>
    <submittedName>
        <fullName evidence="10">Rya-R</fullName>
    </submittedName>
</protein>
<feature type="transmembrane region" description="Helical" evidence="8">
    <location>
        <begin position="79"/>
        <end position="97"/>
    </location>
</feature>
<dbReference type="Pfam" id="PF00001">
    <property type="entry name" value="7tm_1"/>
    <property type="match status" value="1"/>
</dbReference>
<accession>A0A8S3R170</accession>
<name>A0A8S3R170_MYTED</name>
<sequence>MTVAINDMLVIIFCIPFIKLNKLFSDSWKFGTIFCGIVGYLQWVLILQKSFNIVVIICDRHYIVARPLKQRLSKRTSQFIIFGTYVLAAAIALPTALHTQVVDVSFGTNSSRICTELWSSIESKLGYTYTLISLHIVIPLILMVVSSLHIAYILFTRKIPGEVDKRRQEVIKSSKHKSVKVLVFMAITFAVSWLPLAVLTFIADVMSKSPNIEILWIICEMLTFMNCITIPVLYFWTNRRYREVLGEFSMKITGYYHIKLSVVHSSQSKNSNCSIKSNSSVEMNNFLSNIH</sequence>
<evidence type="ECO:0000256" key="8">
    <source>
        <dbReference type="SAM" id="Phobius"/>
    </source>
</evidence>
<dbReference type="GO" id="GO:0005886">
    <property type="term" value="C:plasma membrane"/>
    <property type="evidence" value="ECO:0007669"/>
    <property type="project" value="TreeGrafter"/>
</dbReference>
<dbReference type="PRINTS" id="PR00237">
    <property type="entry name" value="GPCRRHODOPSN"/>
</dbReference>
<dbReference type="GO" id="GO:0043005">
    <property type="term" value="C:neuron projection"/>
    <property type="evidence" value="ECO:0007669"/>
    <property type="project" value="TreeGrafter"/>
</dbReference>
<feature type="transmembrane region" description="Helical" evidence="8">
    <location>
        <begin position="214"/>
        <end position="236"/>
    </location>
</feature>
<evidence type="ECO:0000256" key="3">
    <source>
        <dbReference type="ARBA" id="ARBA00022989"/>
    </source>
</evidence>
<keyword evidence="11" id="KW-1185">Reference proteome</keyword>
<organism evidence="10 11">
    <name type="scientific">Mytilus edulis</name>
    <name type="common">Blue mussel</name>
    <dbReference type="NCBI Taxonomy" id="6550"/>
    <lineage>
        <taxon>Eukaryota</taxon>
        <taxon>Metazoa</taxon>
        <taxon>Spiralia</taxon>
        <taxon>Lophotrochozoa</taxon>
        <taxon>Mollusca</taxon>
        <taxon>Bivalvia</taxon>
        <taxon>Autobranchia</taxon>
        <taxon>Pteriomorphia</taxon>
        <taxon>Mytilida</taxon>
        <taxon>Mytiloidea</taxon>
        <taxon>Mytilidae</taxon>
        <taxon>Mytilinae</taxon>
        <taxon>Mytilus</taxon>
    </lineage>
</organism>
<dbReference type="InterPro" id="IPR017452">
    <property type="entry name" value="GPCR_Rhodpsn_7TM"/>
</dbReference>
<evidence type="ECO:0000256" key="5">
    <source>
        <dbReference type="ARBA" id="ARBA00023136"/>
    </source>
</evidence>
<keyword evidence="5 8" id="KW-0472">Membrane</keyword>
<dbReference type="PROSITE" id="PS50262">
    <property type="entry name" value="G_PROTEIN_RECEP_F1_2"/>
    <property type="match status" value="1"/>
</dbReference>
<dbReference type="SUPFAM" id="SSF81321">
    <property type="entry name" value="Family A G protein-coupled receptor-like"/>
    <property type="match status" value="1"/>
</dbReference>
<keyword evidence="3 8" id="KW-1133">Transmembrane helix</keyword>
<dbReference type="Gene3D" id="1.20.1070.10">
    <property type="entry name" value="Rhodopsin 7-helix transmembrane proteins"/>
    <property type="match status" value="1"/>
</dbReference>
<evidence type="ECO:0000256" key="1">
    <source>
        <dbReference type="ARBA" id="ARBA00004141"/>
    </source>
</evidence>
<comment type="subcellular location">
    <subcellularLocation>
        <location evidence="1">Membrane</location>
        <topology evidence="1">Multi-pass membrane protein</topology>
    </subcellularLocation>
</comment>
<dbReference type="AlphaFoldDB" id="A0A8S3R170"/>